<evidence type="ECO:0000256" key="1">
    <source>
        <dbReference type="ARBA" id="ARBA00044755"/>
    </source>
</evidence>
<accession>A0A2H0LZX7</accession>
<dbReference type="EMBL" id="PCWA01000007">
    <property type="protein sequence ID" value="PIQ89990.1"/>
    <property type="molecule type" value="Genomic_DNA"/>
</dbReference>
<sequence>MAIKDRKHTNEEKILDVDASMQGSLCFKDPVNLRINGKFEGVLETRGDLTVTENAVVSARIIGDNITISGHVKGEILARERLTLLDPAVVEGTIKTSRLVVGEGARFEGHCHMLEDVLGVEELAKYLDLDRKSIVDWADSGKVPAYKDGNEWRFERNKIDEWVASGAVK</sequence>
<name>A0A2H0LZX7_9BACT</name>
<dbReference type="InterPro" id="IPR009061">
    <property type="entry name" value="DNA-bd_dom_put_sf"/>
</dbReference>
<proteinExistence type="inferred from homology"/>
<dbReference type="NCBIfam" id="TIGR01764">
    <property type="entry name" value="excise"/>
    <property type="match status" value="1"/>
</dbReference>
<dbReference type="GO" id="GO:0003677">
    <property type="term" value="F:DNA binding"/>
    <property type="evidence" value="ECO:0007669"/>
    <property type="project" value="InterPro"/>
</dbReference>
<feature type="domain" description="Helix-turn-helix" evidence="2">
    <location>
        <begin position="118"/>
        <end position="165"/>
    </location>
</feature>
<reference evidence="3 4" key="1">
    <citation type="submission" date="2017-09" db="EMBL/GenBank/DDBJ databases">
        <title>Depth-based differentiation of microbial function through sediment-hosted aquifers and enrichment of novel symbionts in the deep terrestrial subsurface.</title>
        <authorList>
            <person name="Probst A.J."/>
            <person name="Ladd B."/>
            <person name="Jarett J.K."/>
            <person name="Geller-Mcgrath D.E."/>
            <person name="Sieber C.M."/>
            <person name="Emerson J.B."/>
            <person name="Anantharaman K."/>
            <person name="Thomas B.C."/>
            <person name="Malmstrom R."/>
            <person name="Stieglmeier M."/>
            <person name="Klingl A."/>
            <person name="Woyke T."/>
            <person name="Ryan C.M."/>
            <person name="Banfield J.F."/>
        </authorList>
    </citation>
    <scope>NUCLEOTIDE SEQUENCE [LARGE SCALE GENOMIC DNA]</scope>
    <source>
        <strain evidence="3">CG11_big_fil_rev_8_21_14_0_20_42_13</strain>
    </source>
</reference>
<dbReference type="PANTHER" id="PTHR35024:SF4">
    <property type="entry name" value="POLYMER-FORMING CYTOSKELETAL PROTEIN"/>
    <property type="match status" value="1"/>
</dbReference>
<evidence type="ECO:0000313" key="3">
    <source>
        <dbReference type="EMBL" id="PIQ89990.1"/>
    </source>
</evidence>
<dbReference type="Proteomes" id="UP000229641">
    <property type="component" value="Unassembled WGS sequence"/>
</dbReference>
<dbReference type="InterPro" id="IPR041657">
    <property type="entry name" value="HTH_17"/>
</dbReference>
<protein>
    <recommendedName>
        <fullName evidence="2">Helix-turn-helix domain-containing protein</fullName>
    </recommendedName>
</protein>
<dbReference type="AlphaFoldDB" id="A0A2H0LZX7"/>
<gene>
    <name evidence="3" type="ORF">COV72_00315</name>
</gene>
<dbReference type="InterPro" id="IPR007607">
    <property type="entry name" value="BacA/B"/>
</dbReference>
<dbReference type="Pfam" id="PF12728">
    <property type="entry name" value="HTH_17"/>
    <property type="match status" value="1"/>
</dbReference>
<evidence type="ECO:0000259" key="2">
    <source>
        <dbReference type="Pfam" id="PF12728"/>
    </source>
</evidence>
<dbReference type="Pfam" id="PF04519">
    <property type="entry name" value="Bactofilin"/>
    <property type="match status" value="1"/>
</dbReference>
<evidence type="ECO:0000313" key="4">
    <source>
        <dbReference type="Proteomes" id="UP000229641"/>
    </source>
</evidence>
<dbReference type="InterPro" id="IPR010093">
    <property type="entry name" value="SinI_DNA-bd"/>
</dbReference>
<comment type="similarity">
    <text evidence="1">Belongs to the bactofilin family.</text>
</comment>
<comment type="caution">
    <text evidence="3">The sequence shown here is derived from an EMBL/GenBank/DDBJ whole genome shotgun (WGS) entry which is preliminary data.</text>
</comment>
<dbReference type="SUPFAM" id="SSF46955">
    <property type="entry name" value="Putative DNA-binding domain"/>
    <property type="match status" value="1"/>
</dbReference>
<organism evidence="3 4">
    <name type="scientific">Candidatus Ghiorseimicrobium undicola</name>
    <dbReference type="NCBI Taxonomy" id="1974746"/>
    <lineage>
        <taxon>Bacteria</taxon>
        <taxon>Pseudomonadati</taxon>
        <taxon>Candidatus Omnitrophota</taxon>
        <taxon>Candidatus Ghiorseimicrobium</taxon>
    </lineage>
</organism>
<dbReference type="PANTHER" id="PTHR35024">
    <property type="entry name" value="HYPOTHETICAL CYTOSOLIC PROTEIN"/>
    <property type="match status" value="1"/>
</dbReference>